<accession>A0A5M8PG91</accession>
<reference evidence="2 3" key="1">
    <citation type="submission" date="2019-09" db="EMBL/GenBank/DDBJ databases">
        <title>The hologenome of the rock-dwelling lichen Lasallia pustulata.</title>
        <authorList>
            <person name="Greshake Tzovaras B."/>
            <person name="Segers F."/>
            <person name="Bicker A."/>
            <person name="Dal Grande F."/>
            <person name="Otte J."/>
            <person name="Hankeln T."/>
            <person name="Schmitt I."/>
            <person name="Ebersberger I."/>
        </authorList>
    </citation>
    <scope>NUCLEOTIDE SEQUENCE [LARGE SCALE GENOMIC DNA]</scope>
    <source>
        <strain evidence="2">A1-1</strain>
    </source>
</reference>
<dbReference type="Proteomes" id="UP000324767">
    <property type="component" value="Unassembled WGS sequence"/>
</dbReference>
<dbReference type="EMBL" id="VXIT01000014">
    <property type="protein sequence ID" value="KAA6408351.1"/>
    <property type="molecule type" value="Genomic_DNA"/>
</dbReference>
<evidence type="ECO:0000313" key="3">
    <source>
        <dbReference type="Proteomes" id="UP000324767"/>
    </source>
</evidence>
<feature type="region of interest" description="Disordered" evidence="1">
    <location>
        <begin position="54"/>
        <end position="100"/>
    </location>
</feature>
<evidence type="ECO:0000313" key="2">
    <source>
        <dbReference type="EMBL" id="KAA6408351.1"/>
    </source>
</evidence>
<gene>
    <name evidence="2" type="ORF">FRX48_08093</name>
</gene>
<organism evidence="2 3">
    <name type="scientific">Lasallia pustulata</name>
    <dbReference type="NCBI Taxonomy" id="136370"/>
    <lineage>
        <taxon>Eukaryota</taxon>
        <taxon>Fungi</taxon>
        <taxon>Dikarya</taxon>
        <taxon>Ascomycota</taxon>
        <taxon>Pezizomycotina</taxon>
        <taxon>Lecanoromycetes</taxon>
        <taxon>OSLEUM clade</taxon>
        <taxon>Umbilicariomycetidae</taxon>
        <taxon>Umbilicariales</taxon>
        <taxon>Umbilicariaceae</taxon>
        <taxon>Lasallia</taxon>
    </lineage>
</organism>
<proteinExistence type="predicted"/>
<dbReference type="AlphaFoldDB" id="A0A5M8PG91"/>
<evidence type="ECO:0000256" key="1">
    <source>
        <dbReference type="SAM" id="MobiDB-lite"/>
    </source>
</evidence>
<name>A0A5M8PG91_9LECA</name>
<protein>
    <submittedName>
        <fullName evidence="2">Uncharacterized protein</fullName>
    </submittedName>
</protein>
<feature type="compositionally biased region" description="Gly residues" evidence="1">
    <location>
        <begin position="88"/>
        <end position="100"/>
    </location>
</feature>
<sequence length="100" mass="10659">MHRARRNRRHLIPDADGARQLVDDLLVDERGVHVEDGELEAGARERGVQLEDGFEAPGGFEGADEGGAAEGGGEREGAPRRSARLRGGWSGMRGRGSRGG</sequence>
<comment type="caution">
    <text evidence="2">The sequence shown here is derived from an EMBL/GenBank/DDBJ whole genome shotgun (WGS) entry which is preliminary data.</text>
</comment>